<feature type="signal peptide" evidence="7">
    <location>
        <begin position="1"/>
        <end position="38"/>
    </location>
</feature>
<evidence type="ECO:0000256" key="6">
    <source>
        <dbReference type="ARBA" id="ARBA00022837"/>
    </source>
</evidence>
<dbReference type="PANTHER" id="PTHR42693">
    <property type="entry name" value="ARYLSULFATASE FAMILY MEMBER"/>
    <property type="match status" value="1"/>
</dbReference>
<dbReference type="Gene3D" id="3.30.1120.10">
    <property type="match status" value="1"/>
</dbReference>
<dbReference type="PANTHER" id="PTHR42693:SF42">
    <property type="entry name" value="ARYLSULFATASE G"/>
    <property type="match status" value="1"/>
</dbReference>
<dbReference type="SUPFAM" id="SSF53649">
    <property type="entry name" value="Alkaline phosphatase-like"/>
    <property type="match status" value="1"/>
</dbReference>
<dbReference type="PROSITE" id="PS00149">
    <property type="entry name" value="SULFATASE_2"/>
    <property type="match status" value="1"/>
</dbReference>
<comment type="cofactor">
    <cofactor evidence="1">
        <name>Ca(2+)</name>
        <dbReference type="ChEBI" id="CHEBI:29108"/>
    </cofactor>
</comment>
<evidence type="ECO:0000256" key="4">
    <source>
        <dbReference type="ARBA" id="ARBA00022729"/>
    </source>
</evidence>
<proteinExistence type="inferred from homology"/>
<dbReference type="RefSeq" id="WP_407349211.1">
    <property type="nucleotide sequence ID" value="NZ_CP136864.1"/>
</dbReference>
<dbReference type="Pfam" id="PF00884">
    <property type="entry name" value="Sulfatase"/>
    <property type="match status" value="1"/>
</dbReference>
<evidence type="ECO:0000256" key="7">
    <source>
        <dbReference type="SAM" id="SignalP"/>
    </source>
</evidence>
<accession>A0ABZ0I6W9</accession>
<evidence type="ECO:0000256" key="5">
    <source>
        <dbReference type="ARBA" id="ARBA00022801"/>
    </source>
</evidence>
<dbReference type="Proteomes" id="UP001626537">
    <property type="component" value="Chromosome"/>
</dbReference>
<evidence type="ECO:0000259" key="8">
    <source>
        <dbReference type="Pfam" id="PF00884"/>
    </source>
</evidence>
<dbReference type="InterPro" id="IPR000917">
    <property type="entry name" value="Sulfatase_N"/>
</dbReference>
<dbReference type="Gene3D" id="3.40.720.10">
    <property type="entry name" value="Alkaline Phosphatase, subunit A"/>
    <property type="match status" value="1"/>
</dbReference>
<dbReference type="InterPro" id="IPR024607">
    <property type="entry name" value="Sulfatase_CS"/>
</dbReference>
<keyword evidence="4 7" id="KW-0732">Signal</keyword>
<sequence>MQLRTVQVQSCAKRNFASVALRPLMCALLFFASGQVLAQSATQNVLVIYVDDLGYGDTGAYGHNVVQTPNIDRLAAEGMRFTQFYAPSALCSPSRAGLLTGRTPYRTGVESWIPDDSPVSLGDNETTFADLAKQRGYRTAVIGKWHLNGGLHMQDAPQPRDFGFDYQYGLAAWVKNATVRESPDVPRRGAMFPDNMYRNNEAVGPTQKYSAELVSDEAIAWIEGASDPFFLLLTYSEVHTPIASPRQYLEQYQHHLTQEAKDNPLMYYFDWRDRPWRGRGEYYANVSYMDAQLGRVIEHLRNKGVLDDTLIVFSSDNGPVTDAPLTPWEIGMAGETAGLRGKKRFLFEGGLRVPGIIRYPARVKAGRVESRPASALDVFPTLAKWMNVAIDPAIPLDGESLWPLIDGHDFKRQQAFYWSIPTPDGMEYALRDGDWKLIVDTQGAPQYLFNLGNDWYELNNLLETKPEVAQRLLHLYQVQRTAVESDPLALARQAQKH</sequence>
<comment type="similarity">
    <text evidence="2">Belongs to the sulfatase family.</text>
</comment>
<organism evidence="9 10">
    <name type="scientific">Congregibacter variabilis</name>
    <dbReference type="NCBI Taxonomy" id="3081200"/>
    <lineage>
        <taxon>Bacteria</taxon>
        <taxon>Pseudomonadati</taxon>
        <taxon>Pseudomonadota</taxon>
        <taxon>Gammaproteobacteria</taxon>
        <taxon>Cellvibrionales</taxon>
        <taxon>Halieaceae</taxon>
        <taxon>Congregibacter</taxon>
    </lineage>
</organism>
<keyword evidence="6" id="KW-0106">Calcium</keyword>
<evidence type="ECO:0000256" key="3">
    <source>
        <dbReference type="ARBA" id="ARBA00022723"/>
    </source>
</evidence>
<evidence type="ECO:0000256" key="2">
    <source>
        <dbReference type="ARBA" id="ARBA00008779"/>
    </source>
</evidence>
<feature type="domain" description="Sulfatase N-terminal" evidence="8">
    <location>
        <begin position="43"/>
        <end position="388"/>
    </location>
</feature>
<dbReference type="InterPro" id="IPR050738">
    <property type="entry name" value="Sulfatase"/>
</dbReference>
<gene>
    <name evidence="9" type="ORF">R0135_05265</name>
</gene>
<keyword evidence="5" id="KW-0378">Hydrolase</keyword>
<evidence type="ECO:0000313" key="10">
    <source>
        <dbReference type="Proteomes" id="UP001626537"/>
    </source>
</evidence>
<keyword evidence="10" id="KW-1185">Reference proteome</keyword>
<feature type="chain" id="PRO_5046763112" evidence="7">
    <location>
        <begin position="39"/>
        <end position="497"/>
    </location>
</feature>
<reference evidence="9 10" key="1">
    <citation type="submission" date="2023-10" db="EMBL/GenBank/DDBJ databases">
        <title>Two novel species belonging to the OM43/NOR5 clade.</title>
        <authorList>
            <person name="Park M."/>
        </authorList>
    </citation>
    <scope>NUCLEOTIDE SEQUENCE [LARGE SCALE GENOMIC DNA]</scope>
    <source>
        <strain evidence="9 10">IMCC43200</strain>
    </source>
</reference>
<dbReference type="InterPro" id="IPR017850">
    <property type="entry name" value="Alkaline_phosphatase_core_sf"/>
</dbReference>
<dbReference type="PROSITE" id="PS00523">
    <property type="entry name" value="SULFATASE_1"/>
    <property type="match status" value="1"/>
</dbReference>
<evidence type="ECO:0000313" key="9">
    <source>
        <dbReference type="EMBL" id="WOJ94574.1"/>
    </source>
</evidence>
<keyword evidence="3" id="KW-0479">Metal-binding</keyword>
<evidence type="ECO:0000256" key="1">
    <source>
        <dbReference type="ARBA" id="ARBA00001913"/>
    </source>
</evidence>
<dbReference type="EMBL" id="CP136864">
    <property type="protein sequence ID" value="WOJ94574.1"/>
    <property type="molecule type" value="Genomic_DNA"/>
</dbReference>
<name>A0ABZ0I6W9_9GAMM</name>
<protein>
    <submittedName>
        <fullName evidence="9">Sulfatase-like hydrolase/transferase</fullName>
    </submittedName>
</protein>